<feature type="region of interest" description="Disordered" evidence="7">
    <location>
        <begin position="66"/>
        <end position="95"/>
    </location>
</feature>
<keyword evidence="3 5" id="KW-0378">Hydrolase</keyword>
<feature type="compositionally biased region" description="Basic and acidic residues" evidence="7">
    <location>
        <begin position="1"/>
        <end position="18"/>
    </location>
</feature>
<sequence length="996" mass="105869">MAHARAGETNDRHVDLRRAQAQADRVGAAGTRAAPSARFARLARRALAAGLAALLLAGAPAAAPHAAGAAPAAPPPAAEAGPAQHGPAQGAAGGGCDEPASWLIKWREPAQAKPLRGTRVLRRLAFPAAAVDVVRPEDPGADTSEWLLRLQQMPEIAYVQPVSPVHMLAAEPASNDPGLPKQHYLSQIHADEAWATTHDQTDLTIALIDTGVDLDHPDLQDNLVPGTNLVSPGKPPEDDNGHGTAVAGVIAGEGNNKLGIAGILWHAKIMPVKALDADGYGDEARLGEAITYAADHGARILVLSVGLYRYSPYLKDIAAYAESKGALLVAASGNDGGILGAKAKVKYPAAYPTVMAVAGATPEGDPETRSNAGPEIDLAAPWSVYTTALGGGYTQEEGTSMAAPQVAAAAALVWSVHPGYKPYQVRALLRQSAKDIGNSGFDNASGYGLLQIDRALTAPLQPDSFEPNNSRQAAKLFPLGTKIAAELGSSADTDWYRIEAPYDGKITFQVQSLPAEGDRLPTMQLTRAGDTSDQGTQSTKLSNQTVAWNVKKGRNDFEVRFFSRTGKQKLTYLMTSSFQIAPDAYETNDKPYQAALLQPKSQQVAGSFHQTGDLDWYAVRFETAGTLKLSMTTDSARIDPALAYQRQGGQLVEEDANGEGEGEAAAPVDITPGTYYIRVRNAISEQASSTASQYKLNLQFVTRYADPNEPNDRSYEATSIAPGSSYSGVIGKAGDVDWYQVRLSSASMATLQVKGIPAGISMKAEVYDQRQKQLFALKSSPSASAMVKEQRLDAGLYYIKVTASTAFDKQVYGLQLKAEKMVAGFRDIDGHWAESAIAALNKKGIVGGSGSYRFNPDQSISRAEAVSMLVRAFKPAGGNAGTTDFRDVEPRHWAYSAVMGAARSGWVGGYPGGKFEPGRPVSREEMAVILLRALDAKNMRPAAAVYGDVAANRWSAPAIWTAKQKGLMGGYPENRFEPERPATRAEFASVLLRAMT</sequence>
<comment type="caution">
    <text evidence="9">The sequence shown here is derived from an EMBL/GenBank/DDBJ whole genome shotgun (WGS) entry which is preliminary data.</text>
</comment>
<feature type="active site" description="Charge relay system" evidence="5">
    <location>
        <position position="400"/>
    </location>
</feature>
<evidence type="ECO:0000256" key="3">
    <source>
        <dbReference type="ARBA" id="ARBA00022801"/>
    </source>
</evidence>
<dbReference type="PROSITE" id="PS00137">
    <property type="entry name" value="SUBTILASE_HIS"/>
    <property type="match status" value="1"/>
</dbReference>
<comment type="similarity">
    <text evidence="1 5 6">Belongs to the peptidase S8 family.</text>
</comment>
<dbReference type="PRINTS" id="PR00723">
    <property type="entry name" value="SUBTILISIN"/>
</dbReference>
<dbReference type="Gene3D" id="3.40.50.200">
    <property type="entry name" value="Peptidase S8/S53 domain"/>
    <property type="match status" value="1"/>
</dbReference>
<dbReference type="PROSITE" id="PS00136">
    <property type="entry name" value="SUBTILASE_ASP"/>
    <property type="match status" value="1"/>
</dbReference>
<dbReference type="OrthoDB" id="9798386at2"/>
<dbReference type="SUPFAM" id="SSF52743">
    <property type="entry name" value="Subtilisin-like"/>
    <property type="match status" value="1"/>
</dbReference>
<dbReference type="InterPro" id="IPR000209">
    <property type="entry name" value="Peptidase_S8/S53_dom"/>
</dbReference>
<dbReference type="Gene3D" id="2.60.120.380">
    <property type="match status" value="3"/>
</dbReference>
<feature type="active site" description="Charge relay system" evidence="5">
    <location>
        <position position="242"/>
    </location>
</feature>
<evidence type="ECO:0000256" key="4">
    <source>
        <dbReference type="ARBA" id="ARBA00022825"/>
    </source>
</evidence>
<dbReference type="InterPro" id="IPR023828">
    <property type="entry name" value="Peptidase_S8_Ser-AS"/>
</dbReference>
<dbReference type="Pfam" id="PF00082">
    <property type="entry name" value="Peptidase_S8"/>
    <property type="match status" value="1"/>
</dbReference>
<gene>
    <name evidence="9" type="ORF">GT003_31445</name>
</gene>
<feature type="domain" description="SLH" evidence="8">
    <location>
        <begin position="881"/>
        <end position="944"/>
    </location>
</feature>
<dbReference type="Pfam" id="PF00395">
    <property type="entry name" value="SLH"/>
    <property type="match status" value="3"/>
</dbReference>
<dbReference type="PROSITE" id="PS51892">
    <property type="entry name" value="SUBTILASE"/>
    <property type="match status" value="1"/>
</dbReference>
<dbReference type="PANTHER" id="PTHR43399">
    <property type="entry name" value="SUBTILISIN-RELATED"/>
    <property type="match status" value="1"/>
</dbReference>
<dbReference type="InterPro" id="IPR022398">
    <property type="entry name" value="Peptidase_S8_His-AS"/>
</dbReference>
<dbReference type="EMBL" id="JAAAMU010000034">
    <property type="protein sequence ID" value="NBC73477.1"/>
    <property type="molecule type" value="Genomic_DNA"/>
</dbReference>
<name>A0A7X4YVR5_9BACL</name>
<evidence type="ECO:0000259" key="8">
    <source>
        <dbReference type="PROSITE" id="PS51272"/>
    </source>
</evidence>
<dbReference type="InterPro" id="IPR036852">
    <property type="entry name" value="Peptidase_S8/S53_dom_sf"/>
</dbReference>
<organism evidence="9 10">
    <name type="scientific">Paenibacillus sacheonensis</name>
    <dbReference type="NCBI Taxonomy" id="742054"/>
    <lineage>
        <taxon>Bacteria</taxon>
        <taxon>Bacillati</taxon>
        <taxon>Bacillota</taxon>
        <taxon>Bacilli</taxon>
        <taxon>Bacillales</taxon>
        <taxon>Paenibacillaceae</taxon>
        <taxon>Paenibacillus</taxon>
    </lineage>
</organism>
<dbReference type="GO" id="GO:0006508">
    <property type="term" value="P:proteolysis"/>
    <property type="evidence" value="ECO:0007669"/>
    <property type="project" value="UniProtKB-KW"/>
</dbReference>
<dbReference type="InterPro" id="IPR051048">
    <property type="entry name" value="Peptidase_S8/S53_subtilisin"/>
</dbReference>
<dbReference type="InterPro" id="IPR001119">
    <property type="entry name" value="SLH_dom"/>
</dbReference>
<evidence type="ECO:0000256" key="1">
    <source>
        <dbReference type="ARBA" id="ARBA00011073"/>
    </source>
</evidence>
<dbReference type="InterPro" id="IPR023827">
    <property type="entry name" value="Peptidase_S8_Asp-AS"/>
</dbReference>
<keyword evidence="10" id="KW-1185">Reference proteome</keyword>
<feature type="compositionally biased region" description="Low complexity" evidence="7">
    <location>
        <begin position="78"/>
        <end position="90"/>
    </location>
</feature>
<dbReference type="AlphaFoldDB" id="A0A7X4YVR5"/>
<reference evidence="9 10" key="1">
    <citation type="submission" date="2020-01" db="EMBL/GenBank/DDBJ databases">
        <title>Paenibacillus soybeanensis sp. nov. isolated from the nodules of soybean (Glycine max(L.) Merr).</title>
        <authorList>
            <person name="Wang H."/>
        </authorList>
    </citation>
    <scope>NUCLEOTIDE SEQUENCE [LARGE SCALE GENOMIC DNA]</scope>
    <source>
        <strain evidence="9 10">DSM 23054</strain>
    </source>
</reference>
<evidence type="ECO:0000256" key="2">
    <source>
        <dbReference type="ARBA" id="ARBA00022670"/>
    </source>
</evidence>
<keyword evidence="4 5" id="KW-0720">Serine protease</keyword>
<feature type="active site" description="Charge relay system" evidence="5">
    <location>
        <position position="209"/>
    </location>
</feature>
<dbReference type="PROSITE" id="PS00138">
    <property type="entry name" value="SUBTILASE_SER"/>
    <property type="match status" value="1"/>
</dbReference>
<evidence type="ECO:0000256" key="5">
    <source>
        <dbReference type="PROSITE-ProRule" id="PRU01240"/>
    </source>
</evidence>
<feature type="region of interest" description="Disordered" evidence="7">
    <location>
        <begin position="1"/>
        <end position="31"/>
    </location>
</feature>
<dbReference type="PANTHER" id="PTHR43399:SF4">
    <property type="entry name" value="CELL WALL-ASSOCIATED PROTEASE"/>
    <property type="match status" value="1"/>
</dbReference>
<evidence type="ECO:0000256" key="6">
    <source>
        <dbReference type="RuleBase" id="RU003355"/>
    </source>
</evidence>
<protein>
    <submittedName>
        <fullName evidence="9">S8 family serine peptidase</fullName>
    </submittedName>
</protein>
<accession>A0A7X4YVR5</accession>
<keyword evidence="2 5" id="KW-0645">Protease</keyword>
<dbReference type="InterPro" id="IPR015500">
    <property type="entry name" value="Peptidase_S8_subtilisin-rel"/>
</dbReference>
<dbReference type="SUPFAM" id="SSF89260">
    <property type="entry name" value="Collagen-binding domain"/>
    <property type="match status" value="3"/>
</dbReference>
<evidence type="ECO:0000313" key="10">
    <source>
        <dbReference type="Proteomes" id="UP000558113"/>
    </source>
</evidence>
<dbReference type="GO" id="GO:0004252">
    <property type="term" value="F:serine-type endopeptidase activity"/>
    <property type="evidence" value="ECO:0007669"/>
    <property type="project" value="UniProtKB-UniRule"/>
</dbReference>
<feature type="domain" description="SLH" evidence="8">
    <location>
        <begin position="820"/>
        <end position="880"/>
    </location>
</feature>
<feature type="domain" description="SLH" evidence="8">
    <location>
        <begin position="945"/>
        <end position="996"/>
    </location>
</feature>
<dbReference type="Proteomes" id="UP000558113">
    <property type="component" value="Unassembled WGS sequence"/>
</dbReference>
<proteinExistence type="inferred from homology"/>
<evidence type="ECO:0000313" key="9">
    <source>
        <dbReference type="EMBL" id="NBC73477.1"/>
    </source>
</evidence>
<evidence type="ECO:0000256" key="7">
    <source>
        <dbReference type="SAM" id="MobiDB-lite"/>
    </source>
</evidence>
<dbReference type="PROSITE" id="PS51272">
    <property type="entry name" value="SLH"/>
    <property type="match status" value="3"/>
</dbReference>